<dbReference type="Proteomes" id="UP000309997">
    <property type="component" value="Unassembled WGS sequence"/>
</dbReference>
<proteinExistence type="predicted"/>
<evidence type="ECO:0000313" key="1">
    <source>
        <dbReference type="EMBL" id="KAL3612043.1"/>
    </source>
</evidence>
<name>A0ACC4D3R6_POPAL</name>
<dbReference type="EMBL" id="RCHU02000001">
    <property type="protein sequence ID" value="KAL3612043.1"/>
    <property type="molecule type" value="Genomic_DNA"/>
</dbReference>
<accession>A0ACC4D3R6</accession>
<evidence type="ECO:0000313" key="2">
    <source>
        <dbReference type="Proteomes" id="UP000309997"/>
    </source>
</evidence>
<organism evidence="1 2">
    <name type="scientific">Populus alba</name>
    <name type="common">White poplar</name>
    <dbReference type="NCBI Taxonomy" id="43335"/>
    <lineage>
        <taxon>Eukaryota</taxon>
        <taxon>Viridiplantae</taxon>
        <taxon>Streptophyta</taxon>
        <taxon>Embryophyta</taxon>
        <taxon>Tracheophyta</taxon>
        <taxon>Spermatophyta</taxon>
        <taxon>Magnoliopsida</taxon>
        <taxon>eudicotyledons</taxon>
        <taxon>Gunneridae</taxon>
        <taxon>Pentapetalae</taxon>
        <taxon>rosids</taxon>
        <taxon>fabids</taxon>
        <taxon>Malpighiales</taxon>
        <taxon>Salicaceae</taxon>
        <taxon>Saliceae</taxon>
        <taxon>Populus</taxon>
    </lineage>
</organism>
<protein>
    <submittedName>
        <fullName evidence="1">Uncharacterized protein</fullName>
    </submittedName>
</protein>
<comment type="caution">
    <text evidence="1">The sequence shown here is derived from an EMBL/GenBank/DDBJ whole genome shotgun (WGS) entry which is preliminary data.</text>
</comment>
<keyword evidence="2" id="KW-1185">Reference proteome</keyword>
<reference evidence="1 2" key="1">
    <citation type="journal article" date="2024" name="Plant Biotechnol. J.">
        <title>Genome and CRISPR/Cas9 system of a widespread forest tree (Populus alba) in the world.</title>
        <authorList>
            <person name="Liu Y.J."/>
            <person name="Jiang P.F."/>
            <person name="Han X.M."/>
            <person name="Li X.Y."/>
            <person name="Wang H.M."/>
            <person name="Wang Y.J."/>
            <person name="Wang X.X."/>
            <person name="Zeng Q.Y."/>
        </authorList>
    </citation>
    <scope>NUCLEOTIDE SEQUENCE [LARGE SCALE GENOMIC DNA]</scope>
    <source>
        <strain evidence="2">cv. PAL-ZL1</strain>
    </source>
</reference>
<sequence>MLILPSLAIKDSFVQISLPHVPIPSLHPIESLELGTTASLSSVNGSSPVKRHIDGSVDRFKARLVAKGFHQRPGLDYKETFSPVVKPTTIYANLTIAIMQALKSSLLQNGLFLNQHQYIHNLLAKTSMDGAKDDTTLLFVSVPLKLADLLTKPLSRQRTEFLRDKIGLADGSLFLWERIKKTKQIIAITAMPPLV</sequence>
<gene>
    <name evidence="1" type="ORF">D5086_003063</name>
</gene>